<organism evidence="9 10">
    <name type="scientific">Pseudonocardia hydrocarbonoxydans</name>
    <dbReference type="NCBI Taxonomy" id="76726"/>
    <lineage>
        <taxon>Bacteria</taxon>
        <taxon>Bacillati</taxon>
        <taxon>Actinomycetota</taxon>
        <taxon>Actinomycetes</taxon>
        <taxon>Pseudonocardiales</taxon>
        <taxon>Pseudonocardiaceae</taxon>
        <taxon>Pseudonocardia</taxon>
    </lineage>
</organism>
<dbReference type="Proteomes" id="UP000320338">
    <property type="component" value="Unassembled WGS sequence"/>
</dbReference>
<name>A0A4Y3WRB3_9PSEU</name>
<feature type="transmembrane region" description="Helical" evidence="8">
    <location>
        <begin position="135"/>
        <end position="164"/>
    </location>
</feature>
<evidence type="ECO:0000256" key="6">
    <source>
        <dbReference type="ARBA" id="ARBA00022989"/>
    </source>
</evidence>
<evidence type="ECO:0000256" key="4">
    <source>
        <dbReference type="ARBA" id="ARBA00022475"/>
    </source>
</evidence>
<dbReference type="InterPro" id="IPR002781">
    <property type="entry name" value="TM_pro_TauE-like"/>
</dbReference>
<evidence type="ECO:0000256" key="7">
    <source>
        <dbReference type="ARBA" id="ARBA00023136"/>
    </source>
</evidence>
<dbReference type="EMBL" id="BJNG01000026">
    <property type="protein sequence ID" value="GEC21038.1"/>
    <property type="molecule type" value="Genomic_DNA"/>
</dbReference>
<reference evidence="9 10" key="1">
    <citation type="submission" date="2019-06" db="EMBL/GenBank/DDBJ databases">
        <title>Whole genome shotgun sequence of Pseudonocardia hydrocarbonoxydans NBRC 14498.</title>
        <authorList>
            <person name="Hosoyama A."/>
            <person name="Uohara A."/>
            <person name="Ohji S."/>
            <person name="Ichikawa N."/>
        </authorList>
    </citation>
    <scope>NUCLEOTIDE SEQUENCE [LARGE SCALE GENOMIC DNA]</scope>
    <source>
        <strain evidence="9 10">NBRC 14498</strain>
    </source>
</reference>
<keyword evidence="10" id="KW-1185">Reference proteome</keyword>
<evidence type="ECO:0000256" key="2">
    <source>
        <dbReference type="ARBA" id="ARBA00009142"/>
    </source>
</evidence>
<dbReference type="GO" id="GO:0005886">
    <property type="term" value="C:plasma membrane"/>
    <property type="evidence" value="ECO:0007669"/>
    <property type="project" value="UniProtKB-SubCell"/>
</dbReference>
<feature type="transmembrane region" description="Helical" evidence="8">
    <location>
        <begin position="97"/>
        <end position="114"/>
    </location>
</feature>
<evidence type="ECO:0000256" key="3">
    <source>
        <dbReference type="ARBA" id="ARBA00022448"/>
    </source>
</evidence>
<keyword evidence="6 8" id="KW-1133">Transmembrane helix</keyword>
<evidence type="ECO:0000313" key="9">
    <source>
        <dbReference type="EMBL" id="GEC21038.1"/>
    </source>
</evidence>
<feature type="transmembrane region" description="Helical" evidence="8">
    <location>
        <begin position="30"/>
        <end position="54"/>
    </location>
</feature>
<accession>A0A4Y3WRB3</accession>
<dbReference type="OrthoDB" id="3782574at2"/>
<keyword evidence="3" id="KW-0813">Transport</keyword>
<proteinExistence type="inferred from homology"/>
<dbReference type="PANTHER" id="PTHR30269">
    <property type="entry name" value="TRANSMEMBRANE PROTEIN YFCA"/>
    <property type="match status" value="1"/>
</dbReference>
<evidence type="ECO:0000313" key="10">
    <source>
        <dbReference type="Proteomes" id="UP000320338"/>
    </source>
</evidence>
<dbReference type="AlphaFoldDB" id="A0A4Y3WRB3"/>
<dbReference type="InterPro" id="IPR052017">
    <property type="entry name" value="TSUP"/>
</dbReference>
<feature type="transmembrane region" description="Helical" evidence="8">
    <location>
        <begin position="227"/>
        <end position="246"/>
    </location>
</feature>
<comment type="subcellular location">
    <subcellularLocation>
        <location evidence="1 8">Cell membrane</location>
        <topology evidence="1 8">Multi-pass membrane protein</topology>
    </subcellularLocation>
</comment>
<dbReference type="Pfam" id="PF01925">
    <property type="entry name" value="TauE"/>
    <property type="match status" value="1"/>
</dbReference>
<comment type="similarity">
    <text evidence="2 8">Belongs to the 4-toluene sulfonate uptake permease (TSUP) (TC 2.A.102) family.</text>
</comment>
<evidence type="ECO:0000256" key="8">
    <source>
        <dbReference type="RuleBase" id="RU363041"/>
    </source>
</evidence>
<comment type="caution">
    <text evidence="9">The sequence shown here is derived from an EMBL/GenBank/DDBJ whole genome shotgun (WGS) entry which is preliminary data.</text>
</comment>
<feature type="transmembrane region" description="Helical" evidence="8">
    <location>
        <begin position="74"/>
        <end position="91"/>
    </location>
</feature>
<evidence type="ECO:0000256" key="1">
    <source>
        <dbReference type="ARBA" id="ARBA00004651"/>
    </source>
</evidence>
<dbReference type="PANTHER" id="PTHR30269:SF0">
    <property type="entry name" value="MEMBRANE TRANSPORTER PROTEIN YFCA-RELATED"/>
    <property type="match status" value="1"/>
</dbReference>
<keyword evidence="7 8" id="KW-0472">Membrane</keyword>
<feature type="transmembrane region" description="Helical" evidence="8">
    <location>
        <begin position="184"/>
        <end position="215"/>
    </location>
</feature>
<keyword evidence="4 8" id="KW-1003">Cell membrane</keyword>
<dbReference type="RefSeq" id="WP_141279647.1">
    <property type="nucleotide sequence ID" value="NZ_BAAARZ010000007.1"/>
</dbReference>
<keyword evidence="5 8" id="KW-0812">Transmembrane</keyword>
<gene>
    <name evidence="9" type="ORF">PHY01_33210</name>
</gene>
<protein>
    <recommendedName>
        <fullName evidence="8">Probable membrane transporter protein</fullName>
    </recommendedName>
</protein>
<sequence length="247" mass="24327">MTFLGLVVAGFAAGLSGSVAGLASLFSYPALLAVGLPATTANVTNTVALAFSTIGQAAGSRPELTGQAPTLRRLAPITVAGGAAGAGLLLLTPPGAFERIVPFLVGGAALVLLFQPRIRAYAARRGSHRAGPGVLAGLFATAVYAGYFGAAAGVLILALILVGLPVSLPRGNALKAVLLGLANAMAAIGFVLFGAVAWWAVPPLALGLLAGGWLGPAIVRRLPAAPLRVGIALAGLGLAAGLAVQAY</sequence>
<evidence type="ECO:0000256" key="5">
    <source>
        <dbReference type="ARBA" id="ARBA00022692"/>
    </source>
</evidence>